<name>A0ABY7G483_MYAAR</name>
<evidence type="ECO:0000313" key="3">
    <source>
        <dbReference type="Proteomes" id="UP001164746"/>
    </source>
</evidence>
<reference evidence="2" key="1">
    <citation type="submission" date="2022-11" db="EMBL/GenBank/DDBJ databases">
        <title>Centuries of genome instability and evolution in soft-shell clam transmissible cancer (bioRxiv).</title>
        <authorList>
            <person name="Hart S.F.M."/>
            <person name="Yonemitsu M.A."/>
            <person name="Giersch R.M."/>
            <person name="Beal B.F."/>
            <person name="Arriagada G."/>
            <person name="Davis B.W."/>
            <person name="Ostrander E.A."/>
            <person name="Goff S.P."/>
            <person name="Metzger M.J."/>
        </authorList>
    </citation>
    <scope>NUCLEOTIDE SEQUENCE</scope>
    <source>
        <strain evidence="2">MELC-2E11</strain>
        <tissue evidence="2">Siphon/mantle</tissue>
    </source>
</reference>
<proteinExistence type="predicted"/>
<sequence>MHHTLNFRQWRGINISYPGDRDMFAVILFLTLAALTRADITGQHPASGTCLCVTGTNVNARASGHISASVVATVSKPECYKFHGGVLTADHYTWYQLQAVNGHCSGTSTGSCSSAAARADACKILQLANSGAIGIAKNHVSGMHDTAYAYNNIQDTCNGHAAARSHYQDAGCACRAPGGTVCLNDGLLKYIIAMHDHFGYIHINELAGGCHSCHSQHYQGTAVDLHNPAGQSAYMVSHCLSLGGGFAQDEGNHVHCDFR</sequence>
<feature type="signal peptide" evidence="1">
    <location>
        <begin position="1"/>
        <end position="38"/>
    </location>
</feature>
<evidence type="ECO:0000256" key="1">
    <source>
        <dbReference type="SAM" id="SignalP"/>
    </source>
</evidence>
<dbReference type="SUPFAM" id="SSF55166">
    <property type="entry name" value="Hedgehog/DD-peptidase"/>
    <property type="match status" value="1"/>
</dbReference>
<dbReference type="Proteomes" id="UP001164746">
    <property type="component" value="Chromosome 16"/>
</dbReference>
<dbReference type="InterPro" id="IPR009045">
    <property type="entry name" value="Zn_M74/Hedgehog-like"/>
</dbReference>
<gene>
    <name evidence="2" type="ORF">MAR_002823</name>
</gene>
<dbReference type="EMBL" id="CP111027">
    <property type="protein sequence ID" value="WAR29255.1"/>
    <property type="molecule type" value="Genomic_DNA"/>
</dbReference>
<feature type="chain" id="PRO_5045897621" evidence="1">
    <location>
        <begin position="39"/>
        <end position="259"/>
    </location>
</feature>
<accession>A0ABY7G483</accession>
<protein>
    <submittedName>
        <fullName evidence="2">Uncharacterized protein</fullName>
    </submittedName>
</protein>
<keyword evidence="1" id="KW-0732">Signal</keyword>
<keyword evidence="3" id="KW-1185">Reference proteome</keyword>
<organism evidence="2 3">
    <name type="scientific">Mya arenaria</name>
    <name type="common">Soft-shell clam</name>
    <dbReference type="NCBI Taxonomy" id="6604"/>
    <lineage>
        <taxon>Eukaryota</taxon>
        <taxon>Metazoa</taxon>
        <taxon>Spiralia</taxon>
        <taxon>Lophotrochozoa</taxon>
        <taxon>Mollusca</taxon>
        <taxon>Bivalvia</taxon>
        <taxon>Autobranchia</taxon>
        <taxon>Heteroconchia</taxon>
        <taxon>Euheterodonta</taxon>
        <taxon>Imparidentia</taxon>
        <taxon>Neoheterodontei</taxon>
        <taxon>Myida</taxon>
        <taxon>Myoidea</taxon>
        <taxon>Myidae</taxon>
        <taxon>Mya</taxon>
    </lineage>
</organism>
<evidence type="ECO:0000313" key="2">
    <source>
        <dbReference type="EMBL" id="WAR29255.1"/>
    </source>
</evidence>